<evidence type="ECO:0000256" key="6">
    <source>
        <dbReference type="ARBA" id="ARBA00022801"/>
    </source>
</evidence>
<dbReference type="AlphaFoldDB" id="A0A9P9G8F9"/>
<accession>A0A9P9G8F9</accession>
<dbReference type="SUPFAM" id="SSF53474">
    <property type="entry name" value="alpha/beta-Hydrolases"/>
    <property type="match status" value="1"/>
</dbReference>
<sequence>MYIIKFLPLLLPTLLSRAQETGSEPNTYLPDSCFSPGTMRVNFSTLLLPSLLQGLGVCAAPNKDNDNFAAKCASLKKSLKIPDTTVYFTQHVSAGTNITFPDNHPTCAPNYQVMDVEVCRVAMLVKTGPTSNVSIEVWLPLNWTGRFLGTGNGGLAGCMPYSDMAYGNSFGFASVGTNNGHNGTSGLPMYHNAGVVEDFAYRAVHTGAVIGKKITQDFYGKKFKSYFLGCSTGGRQTMKLAQSFPEDYDGYVAGAPAMRWNGLQARSGSFWGITGPPGAPAHVTPDEWQMVHKSVLAQCDERIDGVDDGVLEDPTLCQYRPEALICNKGQTKNCLTKAKVETVRKIFSPLYTTNETYIYPRAVPGANALFNFVVAEQPFIYSTEWYQYVIWEDPKWNPDTIGPKDYDRGAEMNPYDIETWEGDLSKFRRRGNKMIHWHGLQDGLISAENSDDYYNHVSRTMGLNSSQLDEFYRFFRVSGCGHCSAGDGASRIGNNAGNMGGKTPDNNVLLAIVKWVEEGVAPETIGGYKNVGGTADGAFDYERRHCRYPYRNVWDGKGDVKNPDSWNCI</sequence>
<name>A0A9P9G8F9_FUSSL</name>
<evidence type="ECO:0000256" key="3">
    <source>
        <dbReference type="ARBA" id="ARBA00022651"/>
    </source>
</evidence>
<evidence type="ECO:0000256" key="4">
    <source>
        <dbReference type="ARBA" id="ARBA00022723"/>
    </source>
</evidence>
<organism evidence="11 12">
    <name type="scientific">Fusarium solani</name>
    <name type="common">Filamentous fungus</name>
    <dbReference type="NCBI Taxonomy" id="169388"/>
    <lineage>
        <taxon>Eukaryota</taxon>
        <taxon>Fungi</taxon>
        <taxon>Dikarya</taxon>
        <taxon>Ascomycota</taxon>
        <taxon>Pezizomycotina</taxon>
        <taxon>Sordariomycetes</taxon>
        <taxon>Hypocreomycetidae</taxon>
        <taxon>Hypocreales</taxon>
        <taxon>Nectriaceae</taxon>
        <taxon>Fusarium</taxon>
        <taxon>Fusarium solani species complex</taxon>
    </lineage>
</organism>
<evidence type="ECO:0000256" key="10">
    <source>
        <dbReference type="RuleBase" id="RU361238"/>
    </source>
</evidence>
<evidence type="ECO:0000256" key="2">
    <source>
        <dbReference type="ARBA" id="ARBA00022487"/>
    </source>
</evidence>
<comment type="caution">
    <text evidence="11">The sequence shown here is derived from an EMBL/GenBank/DDBJ whole genome shotgun (WGS) entry which is preliminary data.</text>
</comment>
<keyword evidence="3" id="KW-0624">Polysaccharide degradation</keyword>
<feature type="chain" id="PRO_5040544918" description="Carboxylic ester hydrolase" evidence="10">
    <location>
        <begin position="19"/>
        <end position="569"/>
    </location>
</feature>
<feature type="signal peptide" evidence="10">
    <location>
        <begin position="1"/>
        <end position="18"/>
    </location>
</feature>
<keyword evidence="4" id="KW-0479">Metal-binding</keyword>
<dbReference type="InterPro" id="IPR011118">
    <property type="entry name" value="Tannase/feruloyl_esterase"/>
</dbReference>
<evidence type="ECO:0000313" key="12">
    <source>
        <dbReference type="Proteomes" id="UP000736672"/>
    </source>
</evidence>
<dbReference type="GO" id="GO:0046872">
    <property type="term" value="F:metal ion binding"/>
    <property type="evidence" value="ECO:0007669"/>
    <property type="project" value="UniProtKB-KW"/>
</dbReference>
<evidence type="ECO:0000256" key="1">
    <source>
        <dbReference type="ARBA" id="ARBA00006249"/>
    </source>
</evidence>
<dbReference type="PANTHER" id="PTHR33938">
    <property type="entry name" value="FERULOYL ESTERASE B-RELATED"/>
    <property type="match status" value="1"/>
</dbReference>
<protein>
    <recommendedName>
        <fullName evidence="10">Carboxylic ester hydrolase</fullName>
        <ecNumber evidence="10">3.1.1.-</ecNumber>
    </recommendedName>
</protein>
<keyword evidence="3" id="KW-0119">Carbohydrate metabolism</keyword>
<keyword evidence="12" id="KW-1185">Reference proteome</keyword>
<dbReference type="GO" id="GO:0045493">
    <property type="term" value="P:xylan catabolic process"/>
    <property type="evidence" value="ECO:0007669"/>
    <property type="project" value="UniProtKB-KW"/>
</dbReference>
<dbReference type="Proteomes" id="UP000736672">
    <property type="component" value="Unassembled WGS sequence"/>
</dbReference>
<dbReference type="InterPro" id="IPR029058">
    <property type="entry name" value="AB_hydrolase_fold"/>
</dbReference>
<proteinExistence type="inferred from homology"/>
<dbReference type="OrthoDB" id="3039123at2759"/>
<keyword evidence="5 10" id="KW-0732">Signal</keyword>
<reference evidence="11" key="1">
    <citation type="journal article" date="2021" name="Nat. Commun.">
        <title>Genetic determinants of endophytism in the Arabidopsis root mycobiome.</title>
        <authorList>
            <person name="Mesny F."/>
            <person name="Miyauchi S."/>
            <person name="Thiergart T."/>
            <person name="Pickel B."/>
            <person name="Atanasova L."/>
            <person name="Karlsson M."/>
            <person name="Huettel B."/>
            <person name="Barry K.W."/>
            <person name="Haridas S."/>
            <person name="Chen C."/>
            <person name="Bauer D."/>
            <person name="Andreopoulos W."/>
            <person name="Pangilinan J."/>
            <person name="LaButti K."/>
            <person name="Riley R."/>
            <person name="Lipzen A."/>
            <person name="Clum A."/>
            <person name="Drula E."/>
            <person name="Henrissat B."/>
            <person name="Kohler A."/>
            <person name="Grigoriev I.V."/>
            <person name="Martin F.M."/>
            <person name="Hacquard S."/>
        </authorList>
    </citation>
    <scope>NUCLEOTIDE SEQUENCE</scope>
    <source>
        <strain evidence="11">FSSC 5 MPI-SDFR-AT-0091</strain>
    </source>
</reference>
<evidence type="ECO:0000256" key="7">
    <source>
        <dbReference type="ARBA" id="ARBA00022837"/>
    </source>
</evidence>
<dbReference type="GO" id="GO:0030600">
    <property type="term" value="F:feruloyl esterase activity"/>
    <property type="evidence" value="ECO:0007669"/>
    <property type="project" value="UniProtKB-EC"/>
</dbReference>
<dbReference type="Pfam" id="PF07519">
    <property type="entry name" value="Tannase"/>
    <property type="match status" value="2"/>
</dbReference>
<comment type="catalytic activity">
    <reaction evidence="9">
        <text>feruloyl-polysaccharide + H2O = ferulate + polysaccharide.</text>
        <dbReference type="EC" id="3.1.1.73"/>
    </reaction>
</comment>
<evidence type="ECO:0000256" key="5">
    <source>
        <dbReference type="ARBA" id="ARBA00022729"/>
    </source>
</evidence>
<dbReference type="PANTHER" id="PTHR33938:SF15">
    <property type="entry name" value="FERULOYL ESTERASE B-RELATED"/>
    <property type="match status" value="1"/>
</dbReference>
<keyword evidence="8" id="KW-1015">Disulfide bond</keyword>
<comment type="similarity">
    <text evidence="1 10">Belongs to the tannase family.</text>
</comment>
<dbReference type="EMBL" id="JAGTJS010000026">
    <property type="protein sequence ID" value="KAH7234291.1"/>
    <property type="molecule type" value="Genomic_DNA"/>
</dbReference>
<gene>
    <name evidence="11" type="ORF">B0J15DRAFT_504603</name>
</gene>
<evidence type="ECO:0000256" key="9">
    <source>
        <dbReference type="ARBA" id="ARBA00034075"/>
    </source>
</evidence>
<dbReference type="EC" id="3.1.1.-" evidence="10"/>
<evidence type="ECO:0000256" key="8">
    <source>
        <dbReference type="ARBA" id="ARBA00023157"/>
    </source>
</evidence>
<keyword evidence="6 10" id="KW-0378">Hydrolase</keyword>
<evidence type="ECO:0000313" key="11">
    <source>
        <dbReference type="EMBL" id="KAH7234291.1"/>
    </source>
</evidence>
<keyword evidence="2" id="KW-0719">Serine esterase</keyword>
<keyword evidence="3" id="KW-0858">Xylan degradation</keyword>
<keyword evidence="7" id="KW-0106">Calcium</keyword>